<evidence type="ECO:0000256" key="9">
    <source>
        <dbReference type="SAM" id="MobiDB-lite"/>
    </source>
</evidence>
<dbReference type="GO" id="GO:0016757">
    <property type="term" value="F:glycosyltransferase activity"/>
    <property type="evidence" value="ECO:0007669"/>
    <property type="project" value="UniProtKB-UniRule"/>
</dbReference>
<evidence type="ECO:0000256" key="1">
    <source>
        <dbReference type="ARBA" id="ARBA00004167"/>
    </source>
</evidence>
<evidence type="ECO:0000256" key="5">
    <source>
        <dbReference type="ARBA" id="ARBA00022692"/>
    </source>
</evidence>
<keyword evidence="7" id="KW-0472">Membrane</keyword>
<dbReference type="InterPro" id="IPR008166">
    <property type="entry name" value="Glyco_transf_92"/>
</dbReference>
<evidence type="ECO:0000256" key="8">
    <source>
        <dbReference type="RuleBase" id="RU366017"/>
    </source>
</evidence>
<dbReference type="GO" id="GO:0005737">
    <property type="term" value="C:cytoplasm"/>
    <property type="evidence" value="ECO:0007669"/>
    <property type="project" value="TreeGrafter"/>
</dbReference>
<feature type="compositionally biased region" description="Low complexity" evidence="9">
    <location>
        <begin position="143"/>
        <end position="154"/>
    </location>
</feature>
<accession>A0A8B7MV19</accession>
<evidence type="ECO:0000313" key="11">
    <source>
        <dbReference type="RefSeq" id="XP_017699567.2"/>
    </source>
</evidence>
<keyword evidence="5" id="KW-0812">Transmembrane</keyword>
<reference evidence="11" key="2">
    <citation type="submission" date="2025-08" db="UniProtKB">
        <authorList>
            <consortium name="RefSeq"/>
        </authorList>
    </citation>
    <scope>IDENTIFICATION</scope>
    <source>
        <tissue evidence="11">Young leaves</tissue>
    </source>
</reference>
<dbReference type="SUPFAM" id="SSF53448">
    <property type="entry name" value="Nucleotide-diphospho-sugar transferases"/>
    <property type="match status" value="1"/>
</dbReference>
<protein>
    <recommendedName>
        <fullName evidence="8">Glycosyltransferase family 92 protein</fullName>
        <ecNumber evidence="8">2.4.1.-</ecNumber>
    </recommendedName>
</protein>
<sequence length="579" mass="65170">MKDRRRRAGAAWRGSPRAPSPPSSSSLWFALFVFFCFALFAAVAFSTVRLFGVSFRPVLMSTWQSPAMNAVSGELPISRRDPAAAFPSLQIQEAISFPDQVLLFLKSPPSLPISDLLCLYYSSSLSITPGGGGGGGGRPDLHLPPISSSSSSSPDPLLVRCPLAPSGFSISLSPFPSLSLDLPPVRPHLWDHLAYAAVFDPRDNSTIVFAKGLNLRPTRLSDPSRYECIFGWNFFKPRYLLTSAVLSAAQEIIRCKTPGSVLLRHRRRQSNRAPPLVSVKSKGRGSFTLPSVARPETILSPRDRSKKEHSMCVCTMVRNQARFLHEWILYHSRIGVQRWFIYDNNSDDGIEQVIHSLASSSNYNITRHSWPWIKTQEAGFAHCALRARGHCEWVGFIDVDEFLYLPSKTRLHDVLRNYSSKPWVGELRTACHSFGPSGRKSIPSEGVMVGYTCRMNTPERHKSIVRPEALNPSLINVVHHFHLRDGMRYVNMDRGVMVINHYKYQVWEVFKEKFYRRVATYVADWQDEENVGSKDRAPGLGTKAVEPPDWPSRFCEVRDAGLRDWVLRVFSDPNTGLLP</sequence>
<dbReference type="InterPro" id="IPR029044">
    <property type="entry name" value="Nucleotide-diphossugar_trans"/>
</dbReference>
<evidence type="ECO:0000256" key="6">
    <source>
        <dbReference type="ARBA" id="ARBA00022989"/>
    </source>
</evidence>
<evidence type="ECO:0000256" key="2">
    <source>
        <dbReference type="ARBA" id="ARBA00007647"/>
    </source>
</evidence>
<reference evidence="10" key="1">
    <citation type="journal article" date="2019" name="Nat. Commun.">
        <title>Genome-wide association mapping of date palm fruit traits.</title>
        <authorList>
            <person name="Hazzouri K.M."/>
            <person name="Gros-Balthazard M."/>
            <person name="Flowers J.M."/>
            <person name="Copetti D."/>
            <person name="Lemansour A."/>
            <person name="Lebrun M."/>
            <person name="Masmoudi K."/>
            <person name="Ferrand S."/>
            <person name="Dhar M.I."/>
            <person name="Fresquez Z.A."/>
            <person name="Rosas U."/>
            <person name="Zhang J."/>
            <person name="Talag J."/>
            <person name="Lee S."/>
            <person name="Kudrna D."/>
            <person name="Powell R.F."/>
            <person name="Leitch I.J."/>
            <person name="Krueger R.R."/>
            <person name="Wing R.A."/>
            <person name="Amiri K.M.A."/>
            <person name="Purugganan M.D."/>
        </authorList>
    </citation>
    <scope>NUCLEOTIDE SEQUENCE [LARGE SCALE GENOMIC DNA]</scope>
    <source>
        <strain evidence="10">cv. Khalas</strain>
    </source>
</reference>
<comment type="subcellular location">
    <subcellularLocation>
        <location evidence="1">Membrane</location>
        <topology evidence="1">Single-pass membrane protein</topology>
    </subcellularLocation>
</comment>
<evidence type="ECO:0000256" key="4">
    <source>
        <dbReference type="ARBA" id="ARBA00022679"/>
    </source>
</evidence>
<name>A0A8B7MV19_PHODC</name>
<evidence type="ECO:0000313" key="10">
    <source>
        <dbReference type="Proteomes" id="UP000228380"/>
    </source>
</evidence>
<feature type="region of interest" description="Disordered" evidence="9">
    <location>
        <begin position="1"/>
        <end position="22"/>
    </location>
</feature>
<dbReference type="PANTHER" id="PTHR21461:SF55">
    <property type="entry name" value="GLYCOSYLTRANSFERASE FAMILY 92 PROTEIN"/>
    <property type="match status" value="1"/>
</dbReference>
<keyword evidence="4 8" id="KW-0808">Transferase</keyword>
<keyword evidence="3 8" id="KW-0328">Glycosyltransferase</keyword>
<dbReference type="Pfam" id="PF01697">
    <property type="entry name" value="Glyco_transf_92"/>
    <property type="match status" value="1"/>
</dbReference>
<evidence type="ECO:0000256" key="7">
    <source>
        <dbReference type="ARBA" id="ARBA00023136"/>
    </source>
</evidence>
<feature type="compositionally biased region" description="Low complexity" evidence="9">
    <location>
        <begin position="9"/>
        <end position="22"/>
    </location>
</feature>
<keyword evidence="6" id="KW-1133">Transmembrane helix</keyword>
<dbReference type="RefSeq" id="XP_017699567.2">
    <property type="nucleotide sequence ID" value="XM_017844078.3"/>
</dbReference>
<gene>
    <name evidence="11" type="primary">LOC103713611</name>
</gene>
<dbReference type="AlphaFoldDB" id="A0A8B7MV19"/>
<dbReference type="OrthoDB" id="2526284at2759"/>
<dbReference type="PANTHER" id="PTHR21461">
    <property type="entry name" value="GLYCOSYLTRANSFERASE FAMILY 92 PROTEIN"/>
    <property type="match status" value="1"/>
</dbReference>
<feature type="region of interest" description="Disordered" evidence="9">
    <location>
        <begin position="131"/>
        <end position="154"/>
    </location>
</feature>
<evidence type="ECO:0000256" key="3">
    <source>
        <dbReference type="ARBA" id="ARBA00022676"/>
    </source>
</evidence>
<keyword evidence="10" id="KW-1185">Reference proteome</keyword>
<comment type="similarity">
    <text evidence="2 8">Belongs to the glycosyltransferase 92 family.</text>
</comment>
<proteinExistence type="inferred from homology"/>
<dbReference type="GeneID" id="103713611"/>
<dbReference type="GO" id="GO:0016020">
    <property type="term" value="C:membrane"/>
    <property type="evidence" value="ECO:0007669"/>
    <property type="project" value="UniProtKB-SubCell"/>
</dbReference>
<dbReference type="KEGG" id="pda:103713611"/>
<dbReference type="CDD" id="cd00761">
    <property type="entry name" value="Glyco_tranf_GTA_type"/>
    <property type="match status" value="1"/>
</dbReference>
<dbReference type="EC" id="2.4.1.-" evidence="8"/>
<organism evidence="10 11">
    <name type="scientific">Phoenix dactylifera</name>
    <name type="common">Date palm</name>
    <dbReference type="NCBI Taxonomy" id="42345"/>
    <lineage>
        <taxon>Eukaryota</taxon>
        <taxon>Viridiplantae</taxon>
        <taxon>Streptophyta</taxon>
        <taxon>Embryophyta</taxon>
        <taxon>Tracheophyta</taxon>
        <taxon>Spermatophyta</taxon>
        <taxon>Magnoliopsida</taxon>
        <taxon>Liliopsida</taxon>
        <taxon>Arecaceae</taxon>
        <taxon>Coryphoideae</taxon>
        <taxon>Phoeniceae</taxon>
        <taxon>Phoenix</taxon>
    </lineage>
</organism>
<dbReference type="Proteomes" id="UP000228380">
    <property type="component" value="Chromosome 7"/>
</dbReference>